<dbReference type="AlphaFoldDB" id="A0AAD4VPA9"/>
<keyword evidence="2" id="KW-0645">Protease</keyword>
<dbReference type="GO" id="GO:0008234">
    <property type="term" value="F:cysteine-type peptidase activity"/>
    <property type="evidence" value="ECO:0007669"/>
    <property type="project" value="InterPro"/>
</dbReference>
<evidence type="ECO:0000256" key="4">
    <source>
        <dbReference type="SAM" id="MobiDB-lite"/>
    </source>
</evidence>
<proteinExistence type="inferred from homology"/>
<evidence type="ECO:0000256" key="1">
    <source>
        <dbReference type="ARBA" id="ARBA00005234"/>
    </source>
</evidence>
<feature type="region of interest" description="Disordered" evidence="4">
    <location>
        <begin position="188"/>
        <end position="207"/>
    </location>
</feature>
<feature type="compositionally biased region" description="Basic and acidic residues" evidence="4">
    <location>
        <begin position="197"/>
        <end position="207"/>
    </location>
</feature>
<evidence type="ECO:0000259" key="5">
    <source>
        <dbReference type="Pfam" id="PF02902"/>
    </source>
</evidence>
<feature type="compositionally biased region" description="Polar residues" evidence="4">
    <location>
        <begin position="163"/>
        <end position="177"/>
    </location>
</feature>
<evidence type="ECO:0000313" key="6">
    <source>
        <dbReference type="EMBL" id="KAI5328108.1"/>
    </source>
</evidence>
<dbReference type="PANTHER" id="PTHR33018">
    <property type="entry name" value="OS10G0338966 PROTEIN-RELATED"/>
    <property type="match status" value="1"/>
</dbReference>
<name>A0AAD4VPA9_PRUDU</name>
<keyword evidence="3" id="KW-0378">Hydrolase</keyword>
<gene>
    <name evidence="6" type="ORF">L3X38_027504</name>
</gene>
<dbReference type="PANTHER" id="PTHR33018:SF31">
    <property type="entry name" value="TRANSPOSASE, PTTA_EN_SPM, PLANT"/>
    <property type="match status" value="1"/>
</dbReference>
<dbReference type="GO" id="GO:0006508">
    <property type="term" value="P:proteolysis"/>
    <property type="evidence" value="ECO:0007669"/>
    <property type="project" value="UniProtKB-KW"/>
</dbReference>
<dbReference type="EMBL" id="JAJFAZ020000005">
    <property type="protein sequence ID" value="KAI5328108.1"/>
    <property type="molecule type" value="Genomic_DNA"/>
</dbReference>
<comment type="similarity">
    <text evidence="1">Belongs to the peptidase C48 family.</text>
</comment>
<dbReference type="InterPro" id="IPR038765">
    <property type="entry name" value="Papain-like_cys_pep_sf"/>
</dbReference>
<feature type="region of interest" description="Disordered" evidence="4">
    <location>
        <begin position="155"/>
        <end position="177"/>
    </location>
</feature>
<comment type="caution">
    <text evidence="6">The sequence shown here is derived from an EMBL/GenBank/DDBJ whole genome shotgun (WGS) entry which is preliminary data.</text>
</comment>
<keyword evidence="7" id="KW-1185">Reference proteome</keyword>
<feature type="region of interest" description="Disordered" evidence="4">
    <location>
        <begin position="1"/>
        <end position="31"/>
    </location>
</feature>
<dbReference type="InterPro" id="IPR003653">
    <property type="entry name" value="Peptidase_C48_C"/>
</dbReference>
<evidence type="ECO:0000313" key="7">
    <source>
        <dbReference type="Proteomes" id="UP001054821"/>
    </source>
</evidence>
<organism evidence="6 7">
    <name type="scientific">Prunus dulcis</name>
    <name type="common">Almond</name>
    <name type="synonym">Amygdalus dulcis</name>
    <dbReference type="NCBI Taxonomy" id="3755"/>
    <lineage>
        <taxon>Eukaryota</taxon>
        <taxon>Viridiplantae</taxon>
        <taxon>Streptophyta</taxon>
        <taxon>Embryophyta</taxon>
        <taxon>Tracheophyta</taxon>
        <taxon>Spermatophyta</taxon>
        <taxon>Magnoliopsida</taxon>
        <taxon>eudicotyledons</taxon>
        <taxon>Gunneridae</taxon>
        <taxon>Pentapetalae</taxon>
        <taxon>rosids</taxon>
        <taxon>fabids</taxon>
        <taxon>Rosales</taxon>
        <taxon>Rosaceae</taxon>
        <taxon>Amygdaloideae</taxon>
        <taxon>Amygdaleae</taxon>
        <taxon>Prunus</taxon>
    </lineage>
</organism>
<evidence type="ECO:0000256" key="2">
    <source>
        <dbReference type="ARBA" id="ARBA00022670"/>
    </source>
</evidence>
<accession>A0AAD4VPA9</accession>
<dbReference type="Pfam" id="PF02902">
    <property type="entry name" value="Peptidase_C48"/>
    <property type="match status" value="1"/>
</dbReference>
<dbReference type="Proteomes" id="UP001054821">
    <property type="component" value="Chromosome 5"/>
</dbReference>
<dbReference type="SUPFAM" id="SSF54001">
    <property type="entry name" value="Cysteine proteinases"/>
    <property type="match status" value="1"/>
</dbReference>
<protein>
    <recommendedName>
        <fullName evidence="5">Ubiquitin-like protease family profile domain-containing protein</fullName>
    </recommendedName>
</protein>
<feature type="domain" description="Ubiquitin-like protease family profile" evidence="5">
    <location>
        <begin position="319"/>
        <end position="355"/>
    </location>
</feature>
<reference evidence="6 7" key="1">
    <citation type="journal article" date="2022" name="G3 (Bethesda)">
        <title>Whole-genome sequence and methylome profiling of the almond [Prunus dulcis (Mill.) D.A. Webb] cultivar 'Nonpareil'.</title>
        <authorList>
            <person name="D'Amico-Willman K.M."/>
            <person name="Ouma W.Z."/>
            <person name="Meulia T."/>
            <person name="Sideli G.M."/>
            <person name="Gradziel T.M."/>
            <person name="Fresnedo-Ramirez J."/>
        </authorList>
    </citation>
    <scope>NUCLEOTIDE SEQUENCE [LARGE SCALE GENOMIC DNA]</scope>
    <source>
        <strain evidence="6">Clone GOH B32 T37-40</strain>
    </source>
</reference>
<evidence type="ECO:0000256" key="3">
    <source>
        <dbReference type="ARBA" id="ARBA00022801"/>
    </source>
</evidence>
<sequence length="367" mass="41148">MPSEEIDRSLLWKEAREDKQGNIPDPKDDLKKEVSEGTLTISGSNDVLTLALGTPEHRGRVKGVGARVSPTQFFNLPRQQRVKFSDKLKESVVEAVREETKKMEARAKQSVLEADRAKREILLKQFSQLIPNFDSNLLGKTPTAPMTPMTPITPITPTPPIPQEQSPKNSMSDKASCSNVLQLEEDNPTNVANADAAENRQDETDLSKLDMPAPLLALCQYVETKLKPTNETITIHMPEEVFGTEHDTWLLCEDVLQFASMVEIGSTVIALYMKYLFDYLKMANMVNLVGLMEPGQVSSQSGTLYHHSKHLSERLKNSDGDQFLLVPYNPGGHWVLLIVKPAKETVYYMDSLPNHFVDEDTRNIVNT</sequence>
<dbReference type="Gene3D" id="3.40.395.10">
    <property type="entry name" value="Adenoviral Proteinase, Chain A"/>
    <property type="match status" value="1"/>
</dbReference>